<organism evidence="3 4">
    <name type="scientific">Actinomadura montaniterrae</name>
    <dbReference type="NCBI Taxonomy" id="1803903"/>
    <lineage>
        <taxon>Bacteria</taxon>
        <taxon>Bacillati</taxon>
        <taxon>Actinomycetota</taxon>
        <taxon>Actinomycetes</taxon>
        <taxon>Streptosporangiales</taxon>
        <taxon>Thermomonosporaceae</taxon>
        <taxon>Actinomadura</taxon>
    </lineage>
</organism>
<dbReference type="AlphaFoldDB" id="A0A6L3W4W7"/>
<gene>
    <name evidence="3" type="ORF">F9B16_02980</name>
</gene>
<accession>A0A6L3W4W7</accession>
<reference evidence="3 4" key="1">
    <citation type="submission" date="2019-09" db="EMBL/GenBank/DDBJ databases">
        <title>Actinomadura physcomitrii sp. nov., a novel actinomycete isolated from moss [Physcomitrium sphaericum (Ludw) Fuernr].</title>
        <authorList>
            <person name="Liu C."/>
            <person name="Zhuang X."/>
        </authorList>
    </citation>
    <scope>NUCLEOTIDE SEQUENCE [LARGE SCALE GENOMIC DNA]</scope>
    <source>
        <strain evidence="3 4">CYP1-1B</strain>
    </source>
</reference>
<comment type="caution">
    <text evidence="3">The sequence shown here is derived from an EMBL/GenBank/DDBJ whole genome shotgun (WGS) entry which is preliminary data.</text>
</comment>
<comment type="similarity">
    <text evidence="1">Belongs to the UPF0312 family.</text>
</comment>
<dbReference type="EMBL" id="WBMR01000004">
    <property type="protein sequence ID" value="KAB2388654.1"/>
    <property type="molecule type" value="Genomic_DNA"/>
</dbReference>
<evidence type="ECO:0000313" key="3">
    <source>
        <dbReference type="EMBL" id="KAB2388654.1"/>
    </source>
</evidence>
<dbReference type="PANTHER" id="PTHR34406:SF1">
    <property type="entry name" value="PROTEIN YCEI"/>
    <property type="match status" value="1"/>
</dbReference>
<name>A0A6L3W4W7_9ACTN</name>
<dbReference type="SUPFAM" id="SSF101874">
    <property type="entry name" value="YceI-like"/>
    <property type="match status" value="1"/>
</dbReference>
<keyword evidence="4" id="KW-1185">Reference proteome</keyword>
<dbReference type="RefSeq" id="WP_151538248.1">
    <property type="nucleotide sequence ID" value="NZ_WBMR01000004.1"/>
</dbReference>
<dbReference type="PANTHER" id="PTHR34406">
    <property type="entry name" value="PROTEIN YCEI"/>
    <property type="match status" value="1"/>
</dbReference>
<evidence type="ECO:0000256" key="1">
    <source>
        <dbReference type="ARBA" id="ARBA00008812"/>
    </source>
</evidence>
<dbReference type="InterPro" id="IPR007372">
    <property type="entry name" value="Lipid/polyisoprenoid-bd_YceI"/>
</dbReference>
<dbReference type="Pfam" id="PF04264">
    <property type="entry name" value="YceI"/>
    <property type="match status" value="1"/>
</dbReference>
<dbReference type="Proteomes" id="UP000483004">
    <property type="component" value="Unassembled WGS sequence"/>
</dbReference>
<proteinExistence type="inferred from homology"/>
<protein>
    <submittedName>
        <fullName evidence="3">YceI family protein</fullName>
    </submittedName>
</protein>
<sequence>MTTDTTTDATIVSPQAPDGWTCGTWTIDPAHTTVSFSARHLMSRVRGTFAEVSGQIVTAPDPAGSTVTAVIGTASVNTGNQMRDDHLRSADFFDVQTHPQMTFVSRTLHRTAGSWVLSGELTIRDVTRTVDLEVEFLGSDPTGLQGEPRIGFSAQTTISRRDFGVTFGLLADGTKLIIADKIDITLDVQAFPAS</sequence>
<dbReference type="SMART" id="SM00867">
    <property type="entry name" value="YceI"/>
    <property type="match status" value="1"/>
</dbReference>
<dbReference type="Gene3D" id="2.40.128.110">
    <property type="entry name" value="Lipid/polyisoprenoid-binding, YceI-like"/>
    <property type="match status" value="1"/>
</dbReference>
<dbReference type="InterPro" id="IPR036761">
    <property type="entry name" value="TTHA0802/YceI-like_sf"/>
</dbReference>
<evidence type="ECO:0000259" key="2">
    <source>
        <dbReference type="SMART" id="SM00867"/>
    </source>
</evidence>
<evidence type="ECO:0000313" key="4">
    <source>
        <dbReference type="Proteomes" id="UP000483004"/>
    </source>
</evidence>
<dbReference type="OrthoDB" id="9811006at2"/>
<feature type="domain" description="Lipid/polyisoprenoid-binding YceI-like" evidence="2">
    <location>
        <begin position="24"/>
        <end position="191"/>
    </location>
</feature>